<protein>
    <submittedName>
        <fullName evidence="2">Uncharacterized protein</fullName>
    </submittedName>
</protein>
<evidence type="ECO:0000313" key="3">
    <source>
        <dbReference type="Proteomes" id="UP001152759"/>
    </source>
</evidence>
<feature type="chain" id="PRO_5040404042" evidence="1">
    <location>
        <begin position="30"/>
        <end position="198"/>
    </location>
</feature>
<dbReference type="EMBL" id="OU963867">
    <property type="protein sequence ID" value="CAH0391296.1"/>
    <property type="molecule type" value="Genomic_DNA"/>
</dbReference>
<gene>
    <name evidence="2" type="ORF">BEMITA_LOCUS9931</name>
</gene>
<reference evidence="2" key="1">
    <citation type="submission" date="2021-12" db="EMBL/GenBank/DDBJ databases">
        <authorList>
            <person name="King R."/>
        </authorList>
    </citation>
    <scope>NUCLEOTIDE SEQUENCE</scope>
</reference>
<dbReference type="Proteomes" id="UP001152759">
    <property type="component" value="Chromosome 6"/>
</dbReference>
<feature type="signal peptide" evidence="1">
    <location>
        <begin position="1"/>
        <end position="29"/>
    </location>
</feature>
<keyword evidence="1" id="KW-0732">Signal</keyword>
<evidence type="ECO:0000256" key="1">
    <source>
        <dbReference type="SAM" id="SignalP"/>
    </source>
</evidence>
<dbReference type="AlphaFoldDB" id="A0A9P0AGH9"/>
<organism evidence="2 3">
    <name type="scientific">Bemisia tabaci</name>
    <name type="common">Sweetpotato whitefly</name>
    <name type="synonym">Aleurodes tabaci</name>
    <dbReference type="NCBI Taxonomy" id="7038"/>
    <lineage>
        <taxon>Eukaryota</taxon>
        <taxon>Metazoa</taxon>
        <taxon>Ecdysozoa</taxon>
        <taxon>Arthropoda</taxon>
        <taxon>Hexapoda</taxon>
        <taxon>Insecta</taxon>
        <taxon>Pterygota</taxon>
        <taxon>Neoptera</taxon>
        <taxon>Paraneoptera</taxon>
        <taxon>Hemiptera</taxon>
        <taxon>Sternorrhyncha</taxon>
        <taxon>Aleyrodoidea</taxon>
        <taxon>Aleyrodidae</taxon>
        <taxon>Aleyrodinae</taxon>
        <taxon>Bemisia</taxon>
    </lineage>
</organism>
<sequence length="198" mass="22306">MTSIWPLRLRPLLTLIFLTGLVRSPLTDATVPCRTGRFKRGEIITARPESSQKLYCGVRVGQFLAVEENILFHLDCPKGSPPGQATAVIIDMTEPRIVKRYFDDQQGCDVKAPQGMTTGANAYAVAGLFKGGRVPYHNNCNAQHYFDYLLYGRVNNQYSLHTSCPVYGEFNAHSSINKNAFRFKDKFTEYTWSNSLAR</sequence>
<evidence type="ECO:0000313" key="2">
    <source>
        <dbReference type="EMBL" id="CAH0391296.1"/>
    </source>
</evidence>
<proteinExistence type="predicted"/>
<keyword evidence="3" id="KW-1185">Reference proteome</keyword>
<accession>A0A9P0AGH9</accession>
<name>A0A9P0AGH9_BEMTA</name>